<evidence type="ECO:0000313" key="3">
    <source>
        <dbReference type="Proteomes" id="UP000441523"/>
    </source>
</evidence>
<dbReference type="SUPFAM" id="SSF55729">
    <property type="entry name" value="Acyl-CoA N-acyltransferases (Nat)"/>
    <property type="match status" value="1"/>
</dbReference>
<dbReference type="RefSeq" id="WP_150964466.1">
    <property type="nucleotide sequence ID" value="NZ_VZZJ01000012.1"/>
</dbReference>
<proteinExistence type="predicted"/>
<dbReference type="EMBL" id="VZZJ01000012">
    <property type="protein sequence ID" value="KAB1072576.1"/>
    <property type="molecule type" value="Genomic_DNA"/>
</dbReference>
<accession>A0A6N6MNU2</accession>
<keyword evidence="2" id="KW-0808">Transferase</keyword>
<organism evidence="2 3">
    <name type="scientific">Methylobacterium planeticum</name>
    <dbReference type="NCBI Taxonomy" id="2615211"/>
    <lineage>
        <taxon>Bacteria</taxon>
        <taxon>Pseudomonadati</taxon>
        <taxon>Pseudomonadota</taxon>
        <taxon>Alphaproteobacteria</taxon>
        <taxon>Hyphomicrobiales</taxon>
        <taxon>Methylobacteriaceae</taxon>
        <taxon>Methylobacterium</taxon>
    </lineage>
</organism>
<evidence type="ECO:0000313" key="2">
    <source>
        <dbReference type="EMBL" id="KAB1072576.1"/>
    </source>
</evidence>
<feature type="domain" description="BioF2-like acetyltransferase" evidence="1">
    <location>
        <begin position="201"/>
        <end position="344"/>
    </location>
</feature>
<name>A0A6N6MNU2_9HYPH</name>
<gene>
    <name evidence="2" type="ORF">F6X51_14875</name>
</gene>
<protein>
    <submittedName>
        <fullName evidence="2">GNAT family N-acetyltransferase</fullName>
    </submittedName>
</protein>
<dbReference type="AlphaFoldDB" id="A0A6N6MNU2"/>
<keyword evidence="3" id="KW-1185">Reference proteome</keyword>
<dbReference type="Gene3D" id="3.40.630.30">
    <property type="match status" value="1"/>
</dbReference>
<comment type="caution">
    <text evidence="2">The sequence shown here is derived from an EMBL/GenBank/DDBJ whole genome shotgun (WGS) entry which is preliminary data.</text>
</comment>
<dbReference type="Proteomes" id="UP000441523">
    <property type="component" value="Unassembled WGS sequence"/>
</dbReference>
<dbReference type="InterPro" id="IPR038740">
    <property type="entry name" value="BioF2-like_GNAT_dom"/>
</dbReference>
<sequence>MNAVDRALFSQPASMAEASSAAAARRDFSVHLHRSLASADSVWRRLEREGVASAYQRFDWVGAILQHLASQESADLLLAEVRDAATGQPLMLWPMCRLRRRGHRVVAWVDFGVCDYIAPLMAQNLTLSAAEADRVWAAILTALPAADLVRIDAIPATVSGQPNPLALLRRTTASAHITSGMAIHGPAETLLQRVCKASVVREIGMKGRRLERRGRVSFVVAETAAEVGALFDVLLEQRLDRFRKLGRFDLLTQPSAVAFYRQTALDGLTGGAARMIGLRVDDVWVATCYGLVHGGAFHLTLLSIADESWRNCSPGFLLVCRAMTWAREQGLGYFDFTIGEHGYKAKIGGQSQPLMSVYQDLTLKGRLVRQMIEGLRDGKAWLVARHPALFERLRNLRQAQRRGVSGLRRS</sequence>
<dbReference type="Pfam" id="PF13480">
    <property type="entry name" value="Acetyltransf_6"/>
    <property type="match status" value="1"/>
</dbReference>
<dbReference type="InterPro" id="IPR016181">
    <property type="entry name" value="Acyl_CoA_acyltransferase"/>
</dbReference>
<evidence type="ECO:0000259" key="1">
    <source>
        <dbReference type="Pfam" id="PF13480"/>
    </source>
</evidence>
<reference evidence="2 3" key="1">
    <citation type="submission" date="2019-09" db="EMBL/GenBank/DDBJ databases">
        <title>YIM 132548 draft genome.</title>
        <authorList>
            <person name="Jiang L."/>
        </authorList>
    </citation>
    <scope>NUCLEOTIDE SEQUENCE [LARGE SCALE GENOMIC DNA]</scope>
    <source>
        <strain evidence="2 3">YIM 132548</strain>
    </source>
</reference>
<dbReference type="GO" id="GO:0016740">
    <property type="term" value="F:transferase activity"/>
    <property type="evidence" value="ECO:0007669"/>
    <property type="project" value="UniProtKB-KW"/>
</dbReference>